<keyword evidence="1" id="KW-1133">Transmembrane helix</keyword>
<gene>
    <name evidence="2" type="ORF">RHSIM_Rhsim02G0160200</name>
</gene>
<evidence type="ECO:0000256" key="1">
    <source>
        <dbReference type="SAM" id="Phobius"/>
    </source>
</evidence>
<dbReference type="Proteomes" id="UP000626092">
    <property type="component" value="Unassembled WGS sequence"/>
</dbReference>
<dbReference type="OrthoDB" id="1748054at2759"/>
<proteinExistence type="predicted"/>
<dbReference type="AlphaFoldDB" id="A0A834HFS4"/>
<keyword evidence="1" id="KW-0472">Membrane</keyword>
<reference evidence="2" key="1">
    <citation type="submission" date="2019-11" db="EMBL/GenBank/DDBJ databases">
        <authorList>
            <person name="Liu Y."/>
            <person name="Hou J."/>
            <person name="Li T.-Q."/>
            <person name="Guan C.-H."/>
            <person name="Wu X."/>
            <person name="Wu H.-Z."/>
            <person name="Ling F."/>
            <person name="Zhang R."/>
            <person name="Shi X.-G."/>
            <person name="Ren J.-P."/>
            <person name="Chen E.-F."/>
            <person name="Sun J.-M."/>
        </authorList>
    </citation>
    <scope>NUCLEOTIDE SEQUENCE</scope>
    <source>
        <strain evidence="2">Adult_tree_wgs_1</strain>
        <tissue evidence="2">Leaves</tissue>
    </source>
</reference>
<keyword evidence="1" id="KW-0812">Transmembrane</keyword>
<feature type="transmembrane region" description="Helical" evidence="1">
    <location>
        <begin position="82"/>
        <end position="110"/>
    </location>
</feature>
<feature type="transmembrane region" description="Helical" evidence="1">
    <location>
        <begin position="150"/>
        <end position="173"/>
    </location>
</feature>
<protein>
    <submittedName>
        <fullName evidence="2">Uncharacterized protein</fullName>
    </submittedName>
</protein>
<accession>A0A834HFS4</accession>
<name>A0A834HFS4_RHOSS</name>
<evidence type="ECO:0000313" key="2">
    <source>
        <dbReference type="EMBL" id="KAF7151521.1"/>
    </source>
</evidence>
<evidence type="ECO:0000313" key="3">
    <source>
        <dbReference type="Proteomes" id="UP000626092"/>
    </source>
</evidence>
<keyword evidence="3" id="KW-1185">Reference proteome</keyword>
<organism evidence="2 3">
    <name type="scientific">Rhododendron simsii</name>
    <name type="common">Sims's rhododendron</name>
    <dbReference type="NCBI Taxonomy" id="118357"/>
    <lineage>
        <taxon>Eukaryota</taxon>
        <taxon>Viridiplantae</taxon>
        <taxon>Streptophyta</taxon>
        <taxon>Embryophyta</taxon>
        <taxon>Tracheophyta</taxon>
        <taxon>Spermatophyta</taxon>
        <taxon>Magnoliopsida</taxon>
        <taxon>eudicotyledons</taxon>
        <taxon>Gunneridae</taxon>
        <taxon>Pentapetalae</taxon>
        <taxon>asterids</taxon>
        <taxon>Ericales</taxon>
        <taxon>Ericaceae</taxon>
        <taxon>Ericoideae</taxon>
        <taxon>Rhodoreae</taxon>
        <taxon>Rhododendron</taxon>
    </lineage>
</organism>
<comment type="caution">
    <text evidence="2">The sequence shown here is derived from an EMBL/GenBank/DDBJ whole genome shotgun (WGS) entry which is preliminary data.</text>
</comment>
<dbReference type="EMBL" id="WJXA01000002">
    <property type="protein sequence ID" value="KAF7151521.1"/>
    <property type="molecule type" value="Genomic_DNA"/>
</dbReference>
<sequence>MWTEAEQPQLHFAQKKYKKLKETRGEEYARNNPPAGVNPEQWTSLITKKWTVPNGRSDSKKKKKNKQTNTTNRSDFLPFSDAAFAAAFLRSFLSLCLLLLILGGVVPAVTEIYKSTHFNKDMYVYQDKMVQIEAEHKHRKLIIMEFPGSYCYDFGLLLLWFCSAVTAVVYLHLWRFDVVVDANPETFSSDADMWFGVC</sequence>